<accession>A0A9P8UVR0</accession>
<keyword evidence="5" id="KW-1185">Reference proteome</keyword>
<name>A0A9P8UVR0_9PEZI</name>
<dbReference type="EMBL" id="JAGPXC010000001">
    <property type="protein sequence ID" value="KAH6659248.1"/>
    <property type="molecule type" value="Genomic_DNA"/>
</dbReference>
<dbReference type="InterPro" id="IPR055528">
    <property type="entry name" value="DUF7102"/>
</dbReference>
<dbReference type="InterPro" id="IPR057559">
    <property type="entry name" value="SAM_6"/>
</dbReference>
<proteinExistence type="predicted"/>
<dbReference type="Pfam" id="PF23394">
    <property type="entry name" value="DUF7102"/>
    <property type="match status" value="1"/>
</dbReference>
<dbReference type="Pfam" id="PF23395">
    <property type="entry name" value="SAM_6"/>
    <property type="match status" value="1"/>
</dbReference>
<reference evidence="4" key="1">
    <citation type="journal article" date="2021" name="Nat. Commun.">
        <title>Genetic determinants of endophytism in the Arabidopsis root mycobiome.</title>
        <authorList>
            <person name="Mesny F."/>
            <person name="Miyauchi S."/>
            <person name="Thiergart T."/>
            <person name="Pickel B."/>
            <person name="Atanasova L."/>
            <person name="Karlsson M."/>
            <person name="Huettel B."/>
            <person name="Barry K.W."/>
            <person name="Haridas S."/>
            <person name="Chen C."/>
            <person name="Bauer D."/>
            <person name="Andreopoulos W."/>
            <person name="Pangilinan J."/>
            <person name="LaButti K."/>
            <person name="Riley R."/>
            <person name="Lipzen A."/>
            <person name="Clum A."/>
            <person name="Drula E."/>
            <person name="Henrissat B."/>
            <person name="Kohler A."/>
            <person name="Grigoriev I.V."/>
            <person name="Martin F.M."/>
            <person name="Hacquard S."/>
        </authorList>
    </citation>
    <scope>NUCLEOTIDE SEQUENCE</scope>
    <source>
        <strain evidence="4">MPI-SDFR-AT-0073</strain>
    </source>
</reference>
<protein>
    <submittedName>
        <fullName evidence="4">Uncharacterized protein</fullName>
    </submittedName>
</protein>
<dbReference type="OrthoDB" id="3647246at2759"/>
<evidence type="ECO:0000259" key="2">
    <source>
        <dbReference type="Pfam" id="PF23394"/>
    </source>
</evidence>
<organism evidence="4 5">
    <name type="scientific">Truncatella angustata</name>
    <dbReference type="NCBI Taxonomy" id="152316"/>
    <lineage>
        <taxon>Eukaryota</taxon>
        <taxon>Fungi</taxon>
        <taxon>Dikarya</taxon>
        <taxon>Ascomycota</taxon>
        <taxon>Pezizomycotina</taxon>
        <taxon>Sordariomycetes</taxon>
        <taxon>Xylariomycetidae</taxon>
        <taxon>Amphisphaeriales</taxon>
        <taxon>Sporocadaceae</taxon>
        <taxon>Truncatella</taxon>
    </lineage>
</organism>
<evidence type="ECO:0000313" key="5">
    <source>
        <dbReference type="Proteomes" id="UP000758603"/>
    </source>
</evidence>
<feature type="domain" description="SAM-like" evidence="3">
    <location>
        <begin position="563"/>
        <end position="638"/>
    </location>
</feature>
<sequence length="643" mass="72110">METAQKAVMADQSYSPQPTTPRLSPLNDKPPDVTSPRKVKSLKLEEPLVSLGFTEDPTTGIIDLEQALADLEASYNHSRLHSEFQKDLSDPFSDELRGVLQEASAITARIVDREQLEPADTIKRLMVPVMDFTISEPEWMGNDSDSKKLLEWAIVNHPGPMVTTYPGDQKAYMQLQWIPFPSKLGRISLAETIDATDTHSSIELTDHRGILTSSDFVWKRPDLAILMNLEDEDILDAGEVVHATEKSHQPHSSNQRESFSALIRKRKQQANNSASTDTFPSPVDLIVPAKAGSDLDSSKHILVRPNDASTSSTLLANFVTFHNYKKRKLDSSSFFEKPSRQEITHSKEDSFDIPDHEKHQQVTTSGTRGRNFRYAPCPSLKEEGVPANIFAAISMPHGVTSWTMKLLPHLKIVERDFDRWNAMTWDRKSILRSPVISSLAAEADVIVSPSTGIIITSLIKAIQRPLPGHKRKVASRAKIEQVSLRYERMIILVSEANRVDESVRELTQSEHAAFADFSGFVSGLDTDTQVYYIGGGEEILSRWLAYFITKYSYEAREVDSLIIESESTWEMMLRRAGMNVFAAQVILSSLKEPRGVPRDDFGSRGLARFINMSLEDRIAKFGQVLGGQRVLRRVGSVLDSSWE</sequence>
<feature type="region of interest" description="Disordered" evidence="1">
    <location>
        <begin position="1"/>
        <end position="38"/>
    </location>
</feature>
<dbReference type="RefSeq" id="XP_045963379.1">
    <property type="nucleotide sequence ID" value="XM_046099066.1"/>
</dbReference>
<evidence type="ECO:0000256" key="1">
    <source>
        <dbReference type="SAM" id="MobiDB-lite"/>
    </source>
</evidence>
<evidence type="ECO:0000313" key="4">
    <source>
        <dbReference type="EMBL" id="KAH6659248.1"/>
    </source>
</evidence>
<dbReference type="Proteomes" id="UP000758603">
    <property type="component" value="Unassembled WGS sequence"/>
</dbReference>
<evidence type="ECO:0000259" key="3">
    <source>
        <dbReference type="Pfam" id="PF23395"/>
    </source>
</evidence>
<dbReference type="GeneID" id="70127958"/>
<feature type="domain" description="DUF7102" evidence="2">
    <location>
        <begin position="405"/>
        <end position="554"/>
    </location>
</feature>
<feature type="compositionally biased region" description="Polar residues" evidence="1">
    <location>
        <begin position="12"/>
        <end position="22"/>
    </location>
</feature>
<gene>
    <name evidence="4" type="ORF">BKA67DRAFT_529415</name>
</gene>
<dbReference type="AlphaFoldDB" id="A0A9P8UVR0"/>
<comment type="caution">
    <text evidence="4">The sequence shown here is derived from an EMBL/GenBank/DDBJ whole genome shotgun (WGS) entry which is preliminary data.</text>
</comment>